<dbReference type="Gene3D" id="3.40.50.720">
    <property type="entry name" value="NAD(P)-binding Rossmann-like Domain"/>
    <property type="match status" value="1"/>
</dbReference>
<keyword evidence="3" id="KW-0520">NAD</keyword>
<organism evidence="4 5">
    <name type="scientific">Acuticoccus sediminis</name>
    <dbReference type="NCBI Taxonomy" id="2184697"/>
    <lineage>
        <taxon>Bacteria</taxon>
        <taxon>Pseudomonadati</taxon>
        <taxon>Pseudomonadota</taxon>
        <taxon>Alphaproteobacteria</taxon>
        <taxon>Hyphomicrobiales</taxon>
        <taxon>Amorphaceae</taxon>
        <taxon>Acuticoccus</taxon>
    </lineage>
</organism>
<dbReference type="FunFam" id="3.40.50.720:FF:000084">
    <property type="entry name" value="Short-chain dehydrogenase reductase"/>
    <property type="match status" value="1"/>
</dbReference>
<dbReference type="PRINTS" id="PR00081">
    <property type="entry name" value="GDHRDH"/>
</dbReference>
<keyword evidence="5" id="KW-1185">Reference proteome</keyword>
<name>A0A8B2NY53_9HYPH</name>
<proteinExistence type="inferred from homology"/>
<dbReference type="OrthoDB" id="9789398at2"/>
<evidence type="ECO:0000256" key="2">
    <source>
        <dbReference type="ARBA" id="ARBA00023002"/>
    </source>
</evidence>
<dbReference type="AlphaFoldDB" id="A0A8B2NY53"/>
<dbReference type="RefSeq" id="WP_111341392.1">
    <property type="nucleotide sequence ID" value="NZ_JAIWKD010000001.1"/>
</dbReference>
<dbReference type="InterPro" id="IPR036291">
    <property type="entry name" value="NAD(P)-bd_dom_sf"/>
</dbReference>
<dbReference type="GO" id="GO:0016491">
    <property type="term" value="F:oxidoreductase activity"/>
    <property type="evidence" value="ECO:0007669"/>
    <property type="project" value="UniProtKB-KW"/>
</dbReference>
<evidence type="ECO:0000313" key="4">
    <source>
        <dbReference type="EMBL" id="RAI03065.1"/>
    </source>
</evidence>
<dbReference type="InterPro" id="IPR002347">
    <property type="entry name" value="SDR_fam"/>
</dbReference>
<evidence type="ECO:0000256" key="3">
    <source>
        <dbReference type="ARBA" id="ARBA00023027"/>
    </source>
</evidence>
<evidence type="ECO:0000256" key="1">
    <source>
        <dbReference type="ARBA" id="ARBA00006484"/>
    </source>
</evidence>
<dbReference type="InterPro" id="IPR020904">
    <property type="entry name" value="Sc_DH/Rdtase_CS"/>
</dbReference>
<dbReference type="SUPFAM" id="SSF51735">
    <property type="entry name" value="NAD(P)-binding Rossmann-fold domains"/>
    <property type="match status" value="1"/>
</dbReference>
<dbReference type="PANTHER" id="PTHR43477:SF4">
    <property type="entry name" value="DEHYDROGENASE_REDUCTASE SDR FAMILY MEMBER 6"/>
    <property type="match status" value="1"/>
</dbReference>
<gene>
    <name evidence="4" type="ORF">DLJ53_00560</name>
</gene>
<dbReference type="Pfam" id="PF13561">
    <property type="entry name" value="adh_short_C2"/>
    <property type="match status" value="1"/>
</dbReference>
<dbReference type="Proteomes" id="UP000249590">
    <property type="component" value="Unassembled WGS sequence"/>
</dbReference>
<keyword evidence="2" id="KW-0560">Oxidoreductase</keyword>
<evidence type="ECO:0000313" key="5">
    <source>
        <dbReference type="Proteomes" id="UP000249590"/>
    </source>
</evidence>
<dbReference type="InterPro" id="IPR051122">
    <property type="entry name" value="SDR_DHRS6-like"/>
</dbReference>
<accession>A0A8B2NY53</accession>
<sequence>MRLSGKRCLCTASAQGIGRATVEAFAREGATVFATDRNAEGLKGLPDGVETFALDVMDRAQLEEAVARVQPDILFNCAGVVHAGTILEATDDDFDFAFDLNVKSIFWAMRAAIPGMIERGGGTIVNIASAASSIIGVPNRCVYGASKAGIIGLTKSVAVDFVTKGIRVNAICPGTVDSPSLHERLRATGDYEGAMKSFIARQPMGRIARAEEIAAMALYLASDESAFVTGQAMVIDGGWTAS</sequence>
<dbReference type="EMBL" id="QHHQ01000001">
    <property type="protein sequence ID" value="RAI03065.1"/>
    <property type="molecule type" value="Genomic_DNA"/>
</dbReference>
<reference evidence="4 5" key="1">
    <citation type="submission" date="2018-05" db="EMBL/GenBank/DDBJ databases">
        <title>Acuticoccus sediminis sp. nov., isolated from deep-sea sediment of Indian Ocean.</title>
        <authorList>
            <person name="Liu X."/>
            <person name="Lai Q."/>
            <person name="Du Y."/>
            <person name="Sun F."/>
            <person name="Zhang X."/>
            <person name="Wang S."/>
            <person name="Shao Z."/>
        </authorList>
    </citation>
    <scope>NUCLEOTIDE SEQUENCE [LARGE SCALE GENOMIC DNA]</scope>
    <source>
        <strain evidence="4 5">PTG4-2</strain>
    </source>
</reference>
<comment type="similarity">
    <text evidence="1">Belongs to the short-chain dehydrogenases/reductases (SDR) family.</text>
</comment>
<dbReference type="PROSITE" id="PS00061">
    <property type="entry name" value="ADH_SHORT"/>
    <property type="match status" value="1"/>
</dbReference>
<dbReference type="PANTHER" id="PTHR43477">
    <property type="entry name" value="DIHYDROANTICAPSIN 7-DEHYDROGENASE"/>
    <property type="match status" value="1"/>
</dbReference>
<protein>
    <submittedName>
        <fullName evidence="4">NAD(P)-dependent oxidoreductase</fullName>
    </submittedName>
</protein>
<dbReference type="PRINTS" id="PR00080">
    <property type="entry name" value="SDRFAMILY"/>
</dbReference>
<comment type="caution">
    <text evidence="4">The sequence shown here is derived from an EMBL/GenBank/DDBJ whole genome shotgun (WGS) entry which is preliminary data.</text>
</comment>